<gene>
    <name evidence="2" type="ORF">ACFS7Z_10965</name>
</gene>
<dbReference type="Pfam" id="PF05050">
    <property type="entry name" value="Methyltransf_21"/>
    <property type="match status" value="1"/>
</dbReference>
<dbReference type="GO" id="GO:0008168">
    <property type="term" value="F:methyltransferase activity"/>
    <property type="evidence" value="ECO:0007669"/>
    <property type="project" value="UniProtKB-KW"/>
</dbReference>
<dbReference type="EMBL" id="JBHUOX010000006">
    <property type="protein sequence ID" value="MFD3000884.1"/>
    <property type="molecule type" value="Genomic_DNA"/>
</dbReference>
<dbReference type="InterPro" id="IPR029063">
    <property type="entry name" value="SAM-dependent_MTases_sf"/>
</dbReference>
<proteinExistence type="predicted"/>
<name>A0ABW6BSX6_9BACT</name>
<protein>
    <submittedName>
        <fullName evidence="2">FkbM family methyltransferase</fullName>
    </submittedName>
</protein>
<dbReference type="InterPro" id="IPR006342">
    <property type="entry name" value="FkbM_mtfrase"/>
</dbReference>
<reference evidence="3" key="1">
    <citation type="journal article" date="2019" name="Int. J. Syst. Evol. Microbiol.">
        <title>The Global Catalogue of Microorganisms (GCM) 10K type strain sequencing project: providing services to taxonomists for standard genome sequencing and annotation.</title>
        <authorList>
            <consortium name="The Broad Institute Genomics Platform"/>
            <consortium name="The Broad Institute Genome Sequencing Center for Infectious Disease"/>
            <person name="Wu L."/>
            <person name="Ma J."/>
        </authorList>
    </citation>
    <scope>NUCLEOTIDE SEQUENCE [LARGE SCALE GENOMIC DNA]</scope>
    <source>
        <strain evidence="3">KCTC 23984</strain>
    </source>
</reference>
<feature type="domain" description="Methyltransferase FkbM" evidence="1">
    <location>
        <begin position="47"/>
        <end position="213"/>
    </location>
</feature>
<dbReference type="InterPro" id="IPR053188">
    <property type="entry name" value="FkbM_Methyltransferase"/>
</dbReference>
<evidence type="ECO:0000313" key="3">
    <source>
        <dbReference type="Proteomes" id="UP001597641"/>
    </source>
</evidence>
<dbReference type="Proteomes" id="UP001597641">
    <property type="component" value="Unassembled WGS sequence"/>
</dbReference>
<dbReference type="SUPFAM" id="SSF53335">
    <property type="entry name" value="S-adenosyl-L-methionine-dependent methyltransferases"/>
    <property type="match status" value="1"/>
</dbReference>
<evidence type="ECO:0000259" key="1">
    <source>
        <dbReference type="Pfam" id="PF05050"/>
    </source>
</evidence>
<sequence>MSFNDNAKQLFKKWTGLSVYKSLPIGLDALENVRRKLPHYKFKTFLDVGANVGQSATYIRHHFPESHIYCVEPIKDTFHTLQQNTKGLNLSYHNIALGSANEEVEVQVDVDNLKSDRNSLLGNHTQHAGSATIKTETVQVQTLQQFSKANGINFIDYLKIDTEGYDLEVLKGAVEMLESASIAFVEAEVSMNPHNTFHVDFIDVKRFLEKYNYMLFGIYEQIQERREMVPVLRRANVLFISGKLMA</sequence>
<dbReference type="NCBIfam" id="TIGR01444">
    <property type="entry name" value="fkbM_fam"/>
    <property type="match status" value="1"/>
</dbReference>
<keyword evidence="2" id="KW-0808">Transferase</keyword>
<organism evidence="2 3">
    <name type="scientific">Pontibacter toksunensis</name>
    <dbReference type="NCBI Taxonomy" id="1332631"/>
    <lineage>
        <taxon>Bacteria</taxon>
        <taxon>Pseudomonadati</taxon>
        <taxon>Bacteroidota</taxon>
        <taxon>Cytophagia</taxon>
        <taxon>Cytophagales</taxon>
        <taxon>Hymenobacteraceae</taxon>
        <taxon>Pontibacter</taxon>
    </lineage>
</organism>
<dbReference type="PANTHER" id="PTHR36973:SF4">
    <property type="entry name" value="NODULATION PROTEIN"/>
    <property type="match status" value="1"/>
</dbReference>
<keyword evidence="3" id="KW-1185">Reference proteome</keyword>
<accession>A0ABW6BSX6</accession>
<dbReference type="RefSeq" id="WP_377484373.1">
    <property type="nucleotide sequence ID" value="NZ_JBHUOX010000006.1"/>
</dbReference>
<dbReference type="Gene3D" id="3.40.50.150">
    <property type="entry name" value="Vaccinia Virus protein VP39"/>
    <property type="match status" value="1"/>
</dbReference>
<keyword evidence="2" id="KW-0489">Methyltransferase</keyword>
<dbReference type="PANTHER" id="PTHR36973">
    <property type="entry name" value="SLL1456 PROTEIN-RELATED"/>
    <property type="match status" value="1"/>
</dbReference>
<comment type="caution">
    <text evidence="2">The sequence shown here is derived from an EMBL/GenBank/DDBJ whole genome shotgun (WGS) entry which is preliminary data.</text>
</comment>
<dbReference type="GO" id="GO:0032259">
    <property type="term" value="P:methylation"/>
    <property type="evidence" value="ECO:0007669"/>
    <property type="project" value="UniProtKB-KW"/>
</dbReference>
<evidence type="ECO:0000313" key="2">
    <source>
        <dbReference type="EMBL" id="MFD3000884.1"/>
    </source>
</evidence>